<sequence>MNDCVLGLDSGGSKTRVTVADRQGRVLHCETAAGLDPIANPQWSAQLHALLQAAARLPLAAAVLGLPMHGELAECSIAQRDTAQRALSCPVLVENDVRIAFDGAFAGQGAGVLILAGTGSMAWASRNQPGAEHLRVGGWGDVFGDEGSAYWIGRQALTLASRSLDGRAYQPHLTQALLDHLGLAPDQLADWVYGLANRRASMAALAECVSTSAVAGDAAAIAVMDEAAAHLAEHINTAWRRLGLSGPATWSYAGGVFAHTPMLDGIRRRIGAVACPPRLPPIGGALWRAAHNAGWNPDQRWIEQLSLNR</sequence>
<dbReference type="SUPFAM" id="SSF53067">
    <property type="entry name" value="Actin-like ATPase domain"/>
    <property type="match status" value="2"/>
</dbReference>
<dbReference type="EMBL" id="AGBM01000001">
    <property type="protein sequence ID" value="EJL02373.1"/>
    <property type="molecule type" value="Genomic_DNA"/>
</dbReference>
<dbReference type="Pfam" id="PF01869">
    <property type="entry name" value="BcrAD_BadFG"/>
    <property type="match status" value="1"/>
</dbReference>
<dbReference type="InterPro" id="IPR052519">
    <property type="entry name" value="Euk-type_GlcNAc_Kinase"/>
</dbReference>
<name>J2F0A7_PSEFQ</name>
<dbReference type="AlphaFoldDB" id="J2F0A7"/>
<dbReference type="PANTHER" id="PTHR43190">
    <property type="entry name" value="N-ACETYL-D-GLUCOSAMINE KINASE"/>
    <property type="match status" value="1"/>
</dbReference>
<feature type="domain" description="ATPase BadF/BadG/BcrA/BcrD type" evidence="1">
    <location>
        <begin position="6"/>
        <end position="267"/>
    </location>
</feature>
<dbReference type="eggNOG" id="COG2971">
    <property type="taxonomic scope" value="Bacteria"/>
</dbReference>
<proteinExistence type="predicted"/>
<protein>
    <submittedName>
        <fullName evidence="2">ATPase, BadF/BadG/BcrA/BcrD family</fullName>
    </submittedName>
</protein>
<dbReference type="InterPro" id="IPR002731">
    <property type="entry name" value="ATPase_BadF"/>
</dbReference>
<organism evidence="2">
    <name type="scientific">Pseudomonas fluorescens (strain Q2-87)</name>
    <dbReference type="NCBI Taxonomy" id="1038922"/>
    <lineage>
        <taxon>Bacteria</taxon>
        <taxon>Pseudomonadati</taxon>
        <taxon>Pseudomonadota</taxon>
        <taxon>Gammaproteobacteria</taxon>
        <taxon>Pseudomonadales</taxon>
        <taxon>Pseudomonadaceae</taxon>
        <taxon>Pseudomonas</taxon>
    </lineage>
</organism>
<dbReference type="RefSeq" id="WP_003181938.1">
    <property type="nucleotide sequence ID" value="NZ_CM001558.1"/>
</dbReference>
<evidence type="ECO:0000313" key="2">
    <source>
        <dbReference type="EMBL" id="EJL02373.1"/>
    </source>
</evidence>
<dbReference type="Proteomes" id="UP000007289">
    <property type="component" value="Chromosome"/>
</dbReference>
<reference evidence="2" key="1">
    <citation type="journal article" date="2012" name="PLoS Genet.">
        <title>Comparative Genomics of Plant-Associated Pseudomonas spp.: Insights into Diversity and Inheritance of Traits Involved in Multitrophic Interactions.</title>
        <authorList>
            <person name="Loper J.E."/>
            <person name="Hassan K.A."/>
            <person name="Mavrodi D.V."/>
            <person name="Davis E.W.II."/>
            <person name="Lim C.K."/>
            <person name="Shaffer B.T."/>
            <person name="Elbourne L.D."/>
            <person name="Stockwell V.O."/>
            <person name="Hartney S.L."/>
            <person name="Breakwell K."/>
            <person name="Henkels M.D."/>
            <person name="Tetu S.G."/>
            <person name="Rangel L.I."/>
            <person name="Kidarsa T.A."/>
            <person name="Wilson N.L."/>
            <person name="van de Mortel J.E."/>
            <person name="Song C."/>
            <person name="Blumhagen R."/>
            <person name="Radune D."/>
            <person name="Hostetler J.B."/>
            <person name="Brinkac L.M."/>
            <person name="Durkin A.S."/>
            <person name="Kluepfel D.A."/>
            <person name="Wechter W.P."/>
            <person name="Anderson A.J."/>
            <person name="Kim Y.C."/>
            <person name="Pierson L.S.III."/>
            <person name="Pierson E.A."/>
            <person name="Lindow S.E."/>
            <person name="Kobayashi D.Y."/>
            <person name="Raaijmakers J.M."/>
            <person name="Weller D.M."/>
            <person name="Thomashow L.S."/>
            <person name="Allen A.E."/>
            <person name="Paulsen I.T."/>
        </authorList>
    </citation>
    <scope>NUCLEOTIDE SEQUENCE [LARGE SCALE GENOMIC DNA]</scope>
    <source>
        <strain evidence="2">Q2-87</strain>
    </source>
</reference>
<gene>
    <name evidence="2" type="ORF">PflQ2_2856</name>
</gene>
<dbReference type="Gene3D" id="3.30.420.40">
    <property type="match status" value="2"/>
</dbReference>
<accession>J2F0A7</accession>
<dbReference type="HOGENOM" id="CLU_016274_1_1_6"/>
<comment type="caution">
    <text evidence="2">The sequence shown here is derived from an EMBL/GenBank/DDBJ whole genome shotgun (WGS) entry which is preliminary data.</text>
</comment>
<dbReference type="PATRIC" id="fig|1038922.3.peg.2662"/>
<dbReference type="InterPro" id="IPR043129">
    <property type="entry name" value="ATPase_NBD"/>
</dbReference>
<evidence type="ECO:0000259" key="1">
    <source>
        <dbReference type="Pfam" id="PF01869"/>
    </source>
</evidence>
<dbReference type="PANTHER" id="PTHR43190:SF3">
    <property type="entry name" value="N-ACETYL-D-GLUCOSAMINE KINASE"/>
    <property type="match status" value="1"/>
</dbReference>